<feature type="transmembrane region" description="Helical" evidence="8">
    <location>
        <begin position="100"/>
        <end position="121"/>
    </location>
</feature>
<evidence type="ECO:0000313" key="10">
    <source>
        <dbReference type="Proteomes" id="UP000249538"/>
    </source>
</evidence>
<feature type="transmembrane region" description="Helical" evidence="8">
    <location>
        <begin position="69"/>
        <end position="88"/>
    </location>
</feature>
<proteinExistence type="inferred from homology"/>
<organism evidence="9 10">
    <name type="scientific">Cereibacter changlensis</name>
    <dbReference type="NCBI Taxonomy" id="402884"/>
    <lineage>
        <taxon>Bacteria</taxon>
        <taxon>Pseudomonadati</taxon>
        <taxon>Pseudomonadota</taxon>
        <taxon>Alphaproteobacteria</taxon>
        <taxon>Rhodobacterales</taxon>
        <taxon>Paracoccaceae</taxon>
        <taxon>Cereibacter</taxon>
    </lineage>
</organism>
<evidence type="ECO:0000256" key="4">
    <source>
        <dbReference type="ARBA" id="ARBA00022475"/>
    </source>
</evidence>
<dbReference type="InterPro" id="IPR000522">
    <property type="entry name" value="ABC_transptr_permease_BtuC"/>
</dbReference>
<feature type="transmembrane region" description="Helical" evidence="8">
    <location>
        <begin position="176"/>
        <end position="195"/>
    </location>
</feature>
<keyword evidence="5 8" id="KW-0812">Transmembrane</keyword>
<sequence>MIARRMVALGLAALLAAVLFMTLGARGNWDFVLPFRGRKLAGLAMVAVAIALATVIFQTVTRNRILTPAIMGFDSLFVLVQTGLVFLFGSARLSALDPRLSFAVETLLLCGFAGLLYRWLFGASQRGLHLLLLVGIVFGTLFRSSAGLMQRLIDPDEFLVLQDRLFASFNAVDQDLLGFSALILLAVSIALWRMLPLLDVLALGRDAAIGLGVDHDRTVAIVLGLMTVLVAVSTALVGPVGFFGLMVANLAYLLLPTTRHAVLLPAAALIALVALIGGQTILERVFDYDTALAVVIEFLGGLFFILLVVRGKSR</sequence>
<evidence type="ECO:0000256" key="6">
    <source>
        <dbReference type="ARBA" id="ARBA00022989"/>
    </source>
</evidence>
<dbReference type="SUPFAM" id="SSF81345">
    <property type="entry name" value="ABC transporter involved in vitamin B12 uptake, BtuC"/>
    <property type="match status" value="1"/>
</dbReference>
<dbReference type="InterPro" id="IPR037294">
    <property type="entry name" value="ABC_BtuC-like"/>
</dbReference>
<accession>A0A2W7RL22</accession>
<evidence type="ECO:0000256" key="5">
    <source>
        <dbReference type="ARBA" id="ARBA00022692"/>
    </source>
</evidence>
<comment type="caution">
    <text evidence="9">The sequence shown here is derived from an EMBL/GenBank/DDBJ whole genome shotgun (WGS) entry which is preliminary data.</text>
</comment>
<dbReference type="PANTHER" id="PTHR30472:SF19">
    <property type="entry name" value="PETROBACTIN IMPORT SYSTEM PERMEASE PROTEIN YCLO"/>
    <property type="match status" value="1"/>
</dbReference>
<dbReference type="Gene3D" id="1.10.3470.10">
    <property type="entry name" value="ABC transporter involved in vitamin B12 uptake, BtuC"/>
    <property type="match status" value="1"/>
</dbReference>
<evidence type="ECO:0000256" key="7">
    <source>
        <dbReference type="ARBA" id="ARBA00023136"/>
    </source>
</evidence>
<comment type="similarity">
    <text evidence="2">Belongs to the binding-protein-dependent transport system permease family. FecCD subfamily.</text>
</comment>
<keyword evidence="7 8" id="KW-0472">Membrane</keyword>
<evidence type="ECO:0000256" key="1">
    <source>
        <dbReference type="ARBA" id="ARBA00004651"/>
    </source>
</evidence>
<dbReference type="GO" id="GO:0005886">
    <property type="term" value="C:plasma membrane"/>
    <property type="evidence" value="ECO:0007669"/>
    <property type="project" value="UniProtKB-SubCell"/>
</dbReference>
<feature type="transmembrane region" description="Helical" evidence="8">
    <location>
        <begin position="207"/>
        <end position="230"/>
    </location>
</feature>
<keyword evidence="6 8" id="KW-1133">Transmembrane helix</keyword>
<dbReference type="Pfam" id="PF01032">
    <property type="entry name" value="FecCD"/>
    <property type="match status" value="1"/>
</dbReference>
<feature type="transmembrane region" description="Helical" evidence="8">
    <location>
        <begin position="128"/>
        <end position="149"/>
    </location>
</feature>
<dbReference type="Proteomes" id="UP000249538">
    <property type="component" value="Unassembled WGS sequence"/>
</dbReference>
<dbReference type="AlphaFoldDB" id="A0A2W7RL22"/>
<evidence type="ECO:0000313" key="9">
    <source>
        <dbReference type="EMBL" id="PZX56267.1"/>
    </source>
</evidence>
<feature type="transmembrane region" description="Helical" evidence="8">
    <location>
        <begin position="40"/>
        <end position="57"/>
    </location>
</feature>
<dbReference type="GO" id="GO:0033214">
    <property type="term" value="P:siderophore-iron import into cell"/>
    <property type="evidence" value="ECO:0007669"/>
    <property type="project" value="TreeGrafter"/>
</dbReference>
<feature type="transmembrane region" description="Helical" evidence="8">
    <location>
        <begin position="288"/>
        <end position="309"/>
    </location>
</feature>
<protein>
    <submittedName>
        <fullName evidence="9">Iron complex transport system permease protein</fullName>
    </submittedName>
</protein>
<dbReference type="PANTHER" id="PTHR30472">
    <property type="entry name" value="FERRIC ENTEROBACTIN TRANSPORT SYSTEM PERMEASE PROTEIN"/>
    <property type="match status" value="1"/>
</dbReference>
<evidence type="ECO:0000256" key="3">
    <source>
        <dbReference type="ARBA" id="ARBA00022448"/>
    </source>
</evidence>
<dbReference type="EMBL" id="QKZS01000003">
    <property type="protein sequence ID" value="PZX56267.1"/>
    <property type="molecule type" value="Genomic_DNA"/>
</dbReference>
<evidence type="ECO:0000256" key="8">
    <source>
        <dbReference type="SAM" id="Phobius"/>
    </source>
</evidence>
<comment type="subcellular location">
    <subcellularLocation>
        <location evidence="1">Cell membrane</location>
        <topology evidence="1">Multi-pass membrane protein</topology>
    </subcellularLocation>
</comment>
<evidence type="ECO:0000256" key="2">
    <source>
        <dbReference type="ARBA" id="ARBA00007935"/>
    </source>
</evidence>
<keyword evidence="3" id="KW-0813">Transport</keyword>
<reference evidence="9 10" key="1">
    <citation type="submission" date="2018-06" db="EMBL/GenBank/DDBJ databases">
        <title>Genomic Encyclopedia of Archaeal and Bacterial Type Strains, Phase II (KMG-II): from individual species to whole genera.</title>
        <authorList>
            <person name="Goeker M."/>
        </authorList>
    </citation>
    <scope>NUCLEOTIDE SEQUENCE [LARGE SCALE GENOMIC DNA]</scope>
    <source>
        <strain evidence="9 10">DSM 18774</strain>
    </source>
</reference>
<feature type="transmembrane region" description="Helical" evidence="8">
    <location>
        <begin position="262"/>
        <end position="282"/>
    </location>
</feature>
<name>A0A2W7RL22_9RHOB</name>
<gene>
    <name evidence="9" type="ORF">LX76_01296</name>
</gene>
<dbReference type="GO" id="GO:0022857">
    <property type="term" value="F:transmembrane transporter activity"/>
    <property type="evidence" value="ECO:0007669"/>
    <property type="project" value="InterPro"/>
</dbReference>
<keyword evidence="4" id="KW-1003">Cell membrane</keyword>